<keyword evidence="2" id="KW-0472">Membrane</keyword>
<evidence type="ECO:0000313" key="3">
    <source>
        <dbReference type="EMBL" id="MFC4302648.1"/>
    </source>
</evidence>
<keyword evidence="4" id="KW-1185">Reference proteome</keyword>
<dbReference type="Pfam" id="PF12685">
    <property type="entry name" value="SpoIIIAH"/>
    <property type="match status" value="1"/>
</dbReference>
<sequence>MNNKRQTIWLVSMLSLMVILSAYYLFTEDAPSTNGVGGSEASQLIDNAGKVSASNEEGISVTEVDQMTDELTGVETGGKSGQQAAEGVQGTGGDASLSPEDQEVLKGIANAKGNELLDQLALEQQTKVSKHAEELSAIIGNTKVSQEEAASAAEELNRLEDIDSRITSLQEKLLQDFDNAVVSEVDTNFKVIVLSDKLEKKQAIGILDMATKELNVTPDRVTVQYVQ</sequence>
<dbReference type="Proteomes" id="UP001595755">
    <property type="component" value="Unassembled WGS sequence"/>
</dbReference>
<dbReference type="EMBL" id="JBHSED010000004">
    <property type="protein sequence ID" value="MFC4302648.1"/>
    <property type="molecule type" value="Genomic_DNA"/>
</dbReference>
<proteinExistence type="predicted"/>
<organism evidence="3 4">
    <name type="scientific">Cohnella boryungensis</name>
    <dbReference type="NCBI Taxonomy" id="768479"/>
    <lineage>
        <taxon>Bacteria</taxon>
        <taxon>Bacillati</taxon>
        <taxon>Bacillota</taxon>
        <taxon>Bacilli</taxon>
        <taxon>Bacillales</taxon>
        <taxon>Paenibacillaceae</taxon>
        <taxon>Cohnella</taxon>
    </lineage>
</organism>
<reference evidence="4" key="1">
    <citation type="journal article" date="2019" name="Int. J. Syst. Evol. Microbiol.">
        <title>The Global Catalogue of Microorganisms (GCM) 10K type strain sequencing project: providing services to taxonomists for standard genome sequencing and annotation.</title>
        <authorList>
            <consortium name="The Broad Institute Genomics Platform"/>
            <consortium name="The Broad Institute Genome Sequencing Center for Infectious Disease"/>
            <person name="Wu L."/>
            <person name="Ma J."/>
        </authorList>
    </citation>
    <scope>NUCLEOTIDE SEQUENCE [LARGE SCALE GENOMIC DNA]</scope>
    <source>
        <strain evidence="4">CGMCC 4.1641</strain>
    </source>
</reference>
<dbReference type="InterPro" id="IPR038503">
    <property type="entry name" value="SpoIIIAH_sf"/>
</dbReference>
<evidence type="ECO:0000256" key="2">
    <source>
        <dbReference type="SAM" id="Phobius"/>
    </source>
</evidence>
<evidence type="ECO:0000313" key="4">
    <source>
        <dbReference type="Proteomes" id="UP001595755"/>
    </source>
</evidence>
<dbReference type="InterPro" id="IPR024232">
    <property type="entry name" value="SpoIIIAH"/>
</dbReference>
<dbReference type="RefSeq" id="WP_204604419.1">
    <property type="nucleotide sequence ID" value="NZ_JBHSED010000004.1"/>
</dbReference>
<name>A0ABV8S6U4_9BACL</name>
<protein>
    <submittedName>
        <fullName evidence="3">SpoIIIAH-like family protein</fullName>
    </submittedName>
</protein>
<evidence type="ECO:0000256" key="1">
    <source>
        <dbReference type="SAM" id="MobiDB-lite"/>
    </source>
</evidence>
<keyword evidence="2" id="KW-1133">Transmembrane helix</keyword>
<comment type="caution">
    <text evidence="3">The sequence shown here is derived from an EMBL/GenBank/DDBJ whole genome shotgun (WGS) entry which is preliminary data.</text>
</comment>
<feature type="region of interest" description="Disordered" evidence="1">
    <location>
        <begin position="74"/>
        <end position="96"/>
    </location>
</feature>
<gene>
    <name evidence="3" type="ORF">ACFO1S_04235</name>
</gene>
<feature type="transmembrane region" description="Helical" evidence="2">
    <location>
        <begin position="7"/>
        <end position="26"/>
    </location>
</feature>
<dbReference type="Gene3D" id="1.10.287.4300">
    <property type="entry name" value="Stage III sporulation protein AH-like"/>
    <property type="match status" value="1"/>
</dbReference>
<accession>A0ABV8S6U4</accession>
<keyword evidence="2" id="KW-0812">Transmembrane</keyword>